<keyword evidence="4 7" id="KW-0812">Transmembrane</keyword>
<evidence type="ECO:0000256" key="5">
    <source>
        <dbReference type="ARBA" id="ARBA00022989"/>
    </source>
</evidence>
<evidence type="ECO:0000256" key="6">
    <source>
        <dbReference type="ARBA" id="ARBA00023136"/>
    </source>
</evidence>
<feature type="transmembrane region" description="Helical" evidence="7">
    <location>
        <begin position="33"/>
        <end position="52"/>
    </location>
</feature>
<feature type="domain" description="ABC transmembrane type-1" evidence="8">
    <location>
        <begin position="91"/>
        <end position="281"/>
    </location>
</feature>
<organism evidence="9 10">
    <name type="scientific">Pseudarthrobacter siccitolerans</name>
    <dbReference type="NCBI Taxonomy" id="861266"/>
    <lineage>
        <taxon>Bacteria</taxon>
        <taxon>Bacillati</taxon>
        <taxon>Actinomycetota</taxon>
        <taxon>Actinomycetes</taxon>
        <taxon>Micrococcales</taxon>
        <taxon>Micrococcaceae</taxon>
        <taxon>Pseudarthrobacter</taxon>
    </lineage>
</organism>
<dbReference type="SUPFAM" id="SSF161098">
    <property type="entry name" value="MetI-like"/>
    <property type="match status" value="1"/>
</dbReference>
<dbReference type="InterPro" id="IPR000515">
    <property type="entry name" value="MetI-like"/>
</dbReference>
<keyword evidence="5 7" id="KW-1133">Transmembrane helix</keyword>
<comment type="subcellular location">
    <subcellularLocation>
        <location evidence="1 7">Cell membrane</location>
        <topology evidence="1 7">Multi-pass membrane protein</topology>
    </subcellularLocation>
</comment>
<dbReference type="EMBL" id="JAUSXB010000001">
    <property type="protein sequence ID" value="MDQ0675143.1"/>
    <property type="molecule type" value="Genomic_DNA"/>
</dbReference>
<feature type="transmembrane region" description="Helical" evidence="7">
    <location>
        <begin position="159"/>
        <end position="181"/>
    </location>
</feature>
<accession>A0ABU0PMF1</accession>
<dbReference type="InterPro" id="IPR035906">
    <property type="entry name" value="MetI-like_sf"/>
</dbReference>
<feature type="transmembrane region" description="Helical" evidence="7">
    <location>
        <begin position="87"/>
        <end position="114"/>
    </location>
</feature>
<protein>
    <submittedName>
        <fullName evidence="9">Multiple sugar transport system permease protein</fullName>
    </submittedName>
</protein>
<dbReference type="PANTHER" id="PTHR43744">
    <property type="entry name" value="ABC TRANSPORTER PERMEASE PROTEIN MG189-RELATED-RELATED"/>
    <property type="match status" value="1"/>
</dbReference>
<evidence type="ECO:0000256" key="1">
    <source>
        <dbReference type="ARBA" id="ARBA00004651"/>
    </source>
</evidence>
<keyword evidence="2 7" id="KW-0813">Transport</keyword>
<evidence type="ECO:0000256" key="7">
    <source>
        <dbReference type="RuleBase" id="RU363032"/>
    </source>
</evidence>
<dbReference type="PANTHER" id="PTHR43744:SF8">
    <property type="entry name" value="SN-GLYCEROL-3-PHOSPHATE TRANSPORT SYSTEM PERMEASE PROTEIN UGPE"/>
    <property type="match status" value="1"/>
</dbReference>
<evidence type="ECO:0000313" key="10">
    <source>
        <dbReference type="Proteomes" id="UP001236806"/>
    </source>
</evidence>
<feature type="transmembrane region" description="Helical" evidence="7">
    <location>
        <begin position="202"/>
        <end position="227"/>
    </location>
</feature>
<comment type="caution">
    <text evidence="9">The sequence shown here is derived from an EMBL/GenBank/DDBJ whole genome shotgun (WGS) entry which is preliminary data.</text>
</comment>
<dbReference type="PROSITE" id="PS50928">
    <property type="entry name" value="ABC_TM1"/>
    <property type="match status" value="1"/>
</dbReference>
<evidence type="ECO:0000256" key="4">
    <source>
        <dbReference type="ARBA" id="ARBA00022692"/>
    </source>
</evidence>
<sequence length="296" mass="33677">MTVLENPDIRLVLKEDQQNRAPRFWRIIRRTTLYAVLSLLAVTILYPVLWMFSTSLRDNGSVLMHPFDFSGSWGFDNYTKLFREGDILTWLGSSIFVNITSVALIAVLSVLAGYGFSAYTFPGKNILFVLLIIGLTIPPQALVVAGFRWITLWGIENTYWSLIFTYGGWTSFGILMMRNFFDSVPKELREAAIMDGASQFRIFRQVYLPLAASPMTTVLIFTAVWVWNDFIYPIVYLQSEEMYTIPIGVLQFTGRTTVQLATQMAVLTFATALPLAMYLIFRKQFMRGLLEGAVKG</sequence>
<dbReference type="RefSeq" id="WP_306637229.1">
    <property type="nucleotide sequence ID" value="NZ_JAUSXB010000001.1"/>
</dbReference>
<feature type="transmembrane region" description="Helical" evidence="7">
    <location>
        <begin position="126"/>
        <end position="147"/>
    </location>
</feature>
<evidence type="ECO:0000259" key="8">
    <source>
        <dbReference type="PROSITE" id="PS50928"/>
    </source>
</evidence>
<keyword evidence="3" id="KW-1003">Cell membrane</keyword>
<dbReference type="CDD" id="cd06261">
    <property type="entry name" value="TM_PBP2"/>
    <property type="match status" value="1"/>
</dbReference>
<evidence type="ECO:0000256" key="3">
    <source>
        <dbReference type="ARBA" id="ARBA00022475"/>
    </source>
</evidence>
<keyword evidence="9" id="KW-0762">Sugar transport</keyword>
<proteinExistence type="inferred from homology"/>
<reference evidence="9 10" key="1">
    <citation type="submission" date="2023-07" db="EMBL/GenBank/DDBJ databases">
        <title>Comparative genomics of wheat-associated soil bacteria to identify genetic determinants of phenazine resistance.</title>
        <authorList>
            <person name="Mouncey N."/>
        </authorList>
    </citation>
    <scope>NUCLEOTIDE SEQUENCE [LARGE SCALE GENOMIC DNA]</scope>
    <source>
        <strain evidence="9 10">W1I3</strain>
    </source>
</reference>
<comment type="similarity">
    <text evidence="7">Belongs to the binding-protein-dependent transport system permease family.</text>
</comment>
<dbReference type="Gene3D" id="1.10.3720.10">
    <property type="entry name" value="MetI-like"/>
    <property type="match status" value="1"/>
</dbReference>
<dbReference type="Proteomes" id="UP001236806">
    <property type="component" value="Unassembled WGS sequence"/>
</dbReference>
<keyword evidence="6 7" id="KW-0472">Membrane</keyword>
<dbReference type="Pfam" id="PF00528">
    <property type="entry name" value="BPD_transp_1"/>
    <property type="match status" value="1"/>
</dbReference>
<feature type="transmembrane region" description="Helical" evidence="7">
    <location>
        <begin position="260"/>
        <end position="281"/>
    </location>
</feature>
<evidence type="ECO:0000313" key="9">
    <source>
        <dbReference type="EMBL" id="MDQ0675143.1"/>
    </source>
</evidence>
<keyword evidence="10" id="KW-1185">Reference proteome</keyword>
<evidence type="ECO:0000256" key="2">
    <source>
        <dbReference type="ARBA" id="ARBA00022448"/>
    </source>
</evidence>
<name>A0ABU0PMF1_9MICC</name>
<gene>
    <name evidence="9" type="ORF">QFZ36_002704</name>
</gene>